<gene>
    <name evidence="6" type="primary">LOC106075499</name>
</gene>
<evidence type="ECO:0000313" key="5">
    <source>
        <dbReference type="Proteomes" id="UP001165740"/>
    </source>
</evidence>
<dbReference type="SUPFAM" id="SSF56436">
    <property type="entry name" value="C-type lectin-like"/>
    <property type="match status" value="1"/>
</dbReference>
<feature type="region of interest" description="Disordered" evidence="1">
    <location>
        <begin position="420"/>
        <end position="443"/>
    </location>
</feature>
<keyword evidence="2" id="KW-0472">Membrane</keyword>
<dbReference type="RefSeq" id="XP_055876187.1">
    <property type="nucleotide sequence ID" value="XM_056020212.1"/>
</dbReference>
<dbReference type="GeneID" id="106075499"/>
<dbReference type="InterPro" id="IPR016186">
    <property type="entry name" value="C-type_lectin-like/link_sf"/>
</dbReference>
<keyword evidence="3" id="KW-0732">Signal</keyword>
<evidence type="ECO:0000256" key="1">
    <source>
        <dbReference type="SAM" id="MobiDB-lite"/>
    </source>
</evidence>
<keyword evidence="2" id="KW-0812">Transmembrane</keyword>
<dbReference type="PROSITE" id="PS50041">
    <property type="entry name" value="C_TYPE_LECTIN_2"/>
    <property type="match status" value="1"/>
</dbReference>
<dbReference type="Pfam" id="PF00059">
    <property type="entry name" value="Lectin_C"/>
    <property type="match status" value="1"/>
</dbReference>
<dbReference type="Gene3D" id="3.10.100.10">
    <property type="entry name" value="Mannose-Binding Protein A, subunit A"/>
    <property type="match status" value="1"/>
</dbReference>
<dbReference type="InterPro" id="IPR001304">
    <property type="entry name" value="C-type_lectin-like"/>
</dbReference>
<reference evidence="6" key="1">
    <citation type="submission" date="2025-08" db="UniProtKB">
        <authorList>
            <consortium name="RefSeq"/>
        </authorList>
    </citation>
    <scope>IDENTIFICATION</scope>
</reference>
<dbReference type="SMART" id="SM00034">
    <property type="entry name" value="CLECT"/>
    <property type="match status" value="1"/>
</dbReference>
<evidence type="ECO:0000256" key="3">
    <source>
        <dbReference type="SAM" id="SignalP"/>
    </source>
</evidence>
<feature type="chain" id="PRO_5040734046" evidence="3">
    <location>
        <begin position="31"/>
        <end position="443"/>
    </location>
</feature>
<dbReference type="OrthoDB" id="10327942at2759"/>
<feature type="domain" description="C-type lectin" evidence="4">
    <location>
        <begin position="45"/>
        <end position="157"/>
    </location>
</feature>
<accession>A0A9W2ZM91</accession>
<keyword evidence="2" id="KW-1133">Transmembrane helix</keyword>
<dbReference type="CDD" id="cd00037">
    <property type="entry name" value="CLECT"/>
    <property type="match status" value="1"/>
</dbReference>
<keyword evidence="5" id="KW-1185">Reference proteome</keyword>
<dbReference type="AlphaFoldDB" id="A0A9W2ZM91"/>
<dbReference type="InterPro" id="IPR016187">
    <property type="entry name" value="CTDL_fold"/>
</dbReference>
<protein>
    <submittedName>
        <fullName evidence="6">Uncharacterized protein LOC106075499</fullName>
    </submittedName>
</protein>
<evidence type="ECO:0000259" key="4">
    <source>
        <dbReference type="PROSITE" id="PS50041"/>
    </source>
</evidence>
<dbReference type="Proteomes" id="UP001165740">
    <property type="component" value="Chromosome 2"/>
</dbReference>
<name>A0A9W2ZM91_BIOGL</name>
<proteinExistence type="predicted"/>
<sequence>MIHSAMNQFRGITFLLLFICLQMFTKPAASFQCHNSQQILTVGNHNGNCYIVGRKVLQFRRAYEYCKIYNGLLTDVDEGFNNFINTSNFTKQNEQYWIGIIWTTSLDRWTWVNGAYHRINVARERFLGYGYCAKYSPQKPETYLEEGCTKQLSPICKVVMSNGTNSCQQLCNEDKEMPDFFMATTEQPNGTESSSNETNATMTSEKLCKTFDSNIENVGDNLNMMVLLIVVSILFVSLLINLVLIFRIIHKFRKSKILRNRRKTAKISMIDILNVGGEDVSPGENYESMVYQNDNSKDKAQDQGRITKDENVKDYDVVDNKPTLNYNYSEVNVQGAISPTDQNATYSALEHNGFPLEINDSSHVYGLDSGSVHSSHVYGLDSGSVHSSHVYGLDSGSVHSSHVYGLDSGSVHSLQPCATKSLAHEDPNNETANIYSDMESSES</sequence>
<evidence type="ECO:0000313" key="6">
    <source>
        <dbReference type="RefSeq" id="XP_055876187.1"/>
    </source>
</evidence>
<feature type="signal peptide" evidence="3">
    <location>
        <begin position="1"/>
        <end position="30"/>
    </location>
</feature>
<feature type="transmembrane region" description="Helical" evidence="2">
    <location>
        <begin position="224"/>
        <end position="249"/>
    </location>
</feature>
<organism evidence="5 6">
    <name type="scientific">Biomphalaria glabrata</name>
    <name type="common">Bloodfluke planorb</name>
    <name type="synonym">Freshwater snail</name>
    <dbReference type="NCBI Taxonomy" id="6526"/>
    <lineage>
        <taxon>Eukaryota</taxon>
        <taxon>Metazoa</taxon>
        <taxon>Spiralia</taxon>
        <taxon>Lophotrochozoa</taxon>
        <taxon>Mollusca</taxon>
        <taxon>Gastropoda</taxon>
        <taxon>Heterobranchia</taxon>
        <taxon>Euthyneura</taxon>
        <taxon>Panpulmonata</taxon>
        <taxon>Hygrophila</taxon>
        <taxon>Lymnaeoidea</taxon>
        <taxon>Planorbidae</taxon>
        <taxon>Biomphalaria</taxon>
    </lineage>
</organism>
<evidence type="ECO:0000256" key="2">
    <source>
        <dbReference type="SAM" id="Phobius"/>
    </source>
</evidence>